<sequence>MRYETVHAVSGSPETPSPVNVTRLLAEAASKSGVMWIEVPDKGAHAVWFVWHDDEDPRGAGPAAYVVSGIGEQRLPHLPDEVGVIFRSKDSGARLLTLRAGARELDPATPEWEQAAEVLRAERLNATGDVVARWREGCVIHVLTPHGRPDESPGSYAAEHGRVTVTPARGTTATWRPWHWRGRGRR</sequence>
<proteinExistence type="predicted"/>
<keyword evidence="2" id="KW-1185">Reference proteome</keyword>
<accession>A0A512T1R7</accession>
<protein>
    <submittedName>
        <fullName evidence="1">Uncharacterized protein</fullName>
    </submittedName>
</protein>
<dbReference type="EMBL" id="BKBA01000008">
    <property type="protein sequence ID" value="GEQ14146.1"/>
    <property type="molecule type" value="Genomic_DNA"/>
</dbReference>
<dbReference type="AlphaFoldDB" id="A0A512T1R7"/>
<evidence type="ECO:0000313" key="1">
    <source>
        <dbReference type="EMBL" id="GEQ14146.1"/>
    </source>
</evidence>
<gene>
    <name evidence="1" type="ORF">KLO01_21930</name>
</gene>
<name>A0A512T1R7_9MICO</name>
<organism evidence="1 2">
    <name type="scientific">Knoellia locipacati</name>
    <dbReference type="NCBI Taxonomy" id="882824"/>
    <lineage>
        <taxon>Bacteria</taxon>
        <taxon>Bacillati</taxon>
        <taxon>Actinomycetota</taxon>
        <taxon>Actinomycetes</taxon>
        <taxon>Micrococcales</taxon>
        <taxon>Intrasporangiaceae</taxon>
        <taxon>Knoellia</taxon>
    </lineage>
</organism>
<reference evidence="1 2" key="1">
    <citation type="submission" date="2019-07" db="EMBL/GenBank/DDBJ databases">
        <title>Whole genome shotgun sequence of Knoellia locipacati NBRC 109775.</title>
        <authorList>
            <person name="Hosoyama A."/>
            <person name="Uohara A."/>
            <person name="Ohji S."/>
            <person name="Ichikawa N."/>
        </authorList>
    </citation>
    <scope>NUCLEOTIDE SEQUENCE [LARGE SCALE GENOMIC DNA]</scope>
    <source>
        <strain evidence="1 2">NBRC 109775</strain>
    </source>
</reference>
<evidence type="ECO:0000313" key="2">
    <source>
        <dbReference type="Proteomes" id="UP000321793"/>
    </source>
</evidence>
<dbReference type="Proteomes" id="UP000321793">
    <property type="component" value="Unassembled WGS sequence"/>
</dbReference>
<comment type="caution">
    <text evidence="1">The sequence shown here is derived from an EMBL/GenBank/DDBJ whole genome shotgun (WGS) entry which is preliminary data.</text>
</comment>